<keyword evidence="3" id="KW-0969">Cilium</keyword>
<evidence type="ECO:0000256" key="1">
    <source>
        <dbReference type="SAM" id="MobiDB-lite"/>
    </source>
</evidence>
<evidence type="ECO:0000313" key="4">
    <source>
        <dbReference type="Proteomes" id="UP000018680"/>
    </source>
</evidence>
<dbReference type="InterPro" id="IPR038610">
    <property type="entry name" value="FliK-like_C_sf"/>
</dbReference>
<dbReference type="eggNOG" id="COG3144">
    <property type="taxonomic scope" value="Bacteria"/>
</dbReference>
<evidence type="ECO:0000259" key="2">
    <source>
        <dbReference type="Pfam" id="PF02120"/>
    </source>
</evidence>
<sequence>MAASRNSDKHTEGQTRLKNPSGAGTGEAGKTQTVQSSILSQSMDRISGRGGQNGSSGTLSQGADAGDSKVLSSMVQQARDTAGGTFQGNTGDGGAGDGAKQGGTFSNSMFAQSSVQPGTSVSSSSDFQVFLGPEALARGAEGLQQGQGGRNSAAGAGGRQTMSSSEMMNQFKEQFRGQLGSDVVRQARYIFKGQNSGEISMVLKPEKLGRVRIKVNLQDNSVAGKIFVENKDVEAAFNEMLDDLKEMFQEQGFDDLSVDVQLENGSGEDTAQPFRMADDNGLSGTGEQAGSFENQIAQARSYLREYESLDILA</sequence>
<dbReference type="HOGENOM" id="CLU_888236_0_0_12"/>
<dbReference type="Pfam" id="PF02120">
    <property type="entry name" value="Flg_hook"/>
    <property type="match status" value="1"/>
</dbReference>
<dbReference type="Gene3D" id="3.30.750.140">
    <property type="match status" value="1"/>
</dbReference>
<dbReference type="CDD" id="cd17470">
    <property type="entry name" value="T3SS_Flik_C"/>
    <property type="match status" value="1"/>
</dbReference>
<feature type="region of interest" description="Disordered" evidence="1">
    <location>
        <begin position="1"/>
        <end position="125"/>
    </location>
</feature>
<evidence type="ECO:0000313" key="3">
    <source>
        <dbReference type="EMBL" id="AHC14587.1"/>
    </source>
</evidence>
<feature type="domain" description="Flagellar hook-length control protein-like C-terminal" evidence="2">
    <location>
        <begin position="191"/>
        <end position="267"/>
    </location>
</feature>
<gene>
    <name evidence="3" type="ORF">L21SP2_1184</name>
</gene>
<dbReference type="RefSeq" id="WP_024267511.1">
    <property type="nucleotide sequence ID" value="NC_023035.1"/>
</dbReference>
<dbReference type="OrthoDB" id="371369at2"/>
<feature type="compositionally biased region" description="Polar residues" evidence="1">
    <location>
        <begin position="30"/>
        <end position="44"/>
    </location>
</feature>
<keyword evidence="4" id="KW-1185">Reference proteome</keyword>
<feature type="compositionally biased region" description="Basic and acidic residues" evidence="1">
    <location>
        <begin position="1"/>
        <end position="15"/>
    </location>
</feature>
<feature type="region of interest" description="Disordered" evidence="1">
    <location>
        <begin position="141"/>
        <end position="164"/>
    </location>
</feature>
<reference evidence="3 4" key="1">
    <citation type="journal article" date="2015" name="Stand. Genomic Sci.">
        <title>Complete genome sequence and description of Salinispira pacifica gen. nov., sp. nov., a novel spirochaete isolated form a hypersaline microbial mat.</title>
        <authorList>
            <person name="Ben Hania W."/>
            <person name="Joseph M."/>
            <person name="Schumann P."/>
            <person name="Bunk B."/>
            <person name="Fiebig A."/>
            <person name="Sproer C."/>
            <person name="Klenk H.P."/>
            <person name="Fardeau M.L."/>
            <person name="Spring S."/>
        </authorList>
    </citation>
    <scope>NUCLEOTIDE SEQUENCE [LARGE SCALE GENOMIC DNA]</scope>
    <source>
        <strain evidence="3 4">L21-RPul-D2</strain>
    </source>
</reference>
<accession>V5WFK6</accession>
<keyword evidence="3" id="KW-0282">Flagellum</keyword>
<organism evidence="3 4">
    <name type="scientific">Salinispira pacifica</name>
    <dbReference type="NCBI Taxonomy" id="1307761"/>
    <lineage>
        <taxon>Bacteria</taxon>
        <taxon>Pseudomonadati</taxon>
        <taxon>Spirochaetota</taxon>
        <taxon>Spirochaetia</taxon>
        <taxon>Spirochaetales</taxon>
        <taxon>Spirochaetaceae</taxon>
        <taxon>Salinispira</taxon>
    </lineage>
</organism>
<dbReference type="KEGG" id="slr:L21SP2_1184"/>
<protein>
    <submittedName>
        <fullName evidence="3">Flagellar hook-length control protein FliK</fullName>
    </submittedName>
</protein>
<keyword evidence="3" id="KW-0966">Cell projection</keyword>
<feature type="compositionally biased region" description="Gly residues" evidence="1">
    <location>
        <begin position="90"/>
        <end position="101"/>
    </location>
</feature>
<dbReference type="AlphaFoldDB" id="V5WFK6"/>
<dbReference type="EMBL" id="CP006939">
    <property type="protein sequence ID" value="AHC14587.1"/>
    <property type="molecule type" value="Genomic_DNA"/>
</dbReference>
<dbReference type="Proteomes" id="UP000018680">
    <property type="component" value="Chromosome"/>
</dbReference>
<proteinExistence type="predicted"/>
<dbReference type="STRING" id="1307761.L21SP2_1184"/>
<dbReference type="InterPro" id="IPR021136">
    <property type="entry name" value="Flagellar_hook_control-like_C"/>
</dbReference>
<feature type="compositionally biased region" description="Polar residues" evidence="1">
    <location>
        <begin position="70"/>
        <end position="79"/>
    </location>
</feature>
<name>V5WFK6_9SPIO</name>
<feature type="compositionally biased region" description="Low complexity" evidence="1">
    <location>
        <begin position="112"/>
        <end position="125"/>
    </location>
</feature>